<keyword evidence="1" id="KW-0175">Coiled coil</keyword>
<feature type="coiled-coil region" evidence="1">
    <location>
        <begin position="79"/>
        <end position="126"/>
    </location>
</feature>
<organism evidence="2 3">
    <name type="scientific">Pseudoloma neurophilia</name>
    <dbReference type="NCBI Taxonomy" id="146866"/>
    <lineage>
        <taxon>Eukaryota</taxon>
        <taxon>Fungi</taxon>
        <taxon>Fungi incertae sedis</taxon>
        <taxon>Microsporidia</taxon>
        <taxon>Pseudoloma</taxon>
    </lineage>
</organism>
<dbReference type="OrthoDB" id="10353021at2759"/>
<dbReference type="VEuPathDB" id="MicrosporidiaDB:M153_1570007210"/>
<gene>
    <name evidence="2" type="ORF">M153_1570007210</name>
</gene>
<reference evidence="2 3" key="1">
    <citation type="submission" date="2015-07" db="EMBL/GenBank/DDBJ databases">
        <title>The genome of Pseudoloma neurophilia, a relevant intracellular parasite of the zebrafish.</title>
        <authorList>
            <person name="Ndikumana S."/>
            <person name="Pelin A."/>
            <person name="Sanders J."/>
            <person name="Corradi N."/>
        </authorList>
    </citation>
    <scope>NUCLEOTIDE SEQUENCE [LARGE SCALE GENOMIC DNA]</scope>
    <source>
        <strain evidence="2 3">MK1</strain>
    </source>
</reference>
<protein>
    <recommendedName>
        <fullName evidence="4">Mediator of RNA polymerase II transcription subunit 7</fullName>
    </recommendedName>
</protein>
<dbReference type="Proteomes" id="UP000051530">
    <property type="component" value="Unassembled WGS sequence"/>
</dbReference>
<proteinExistence type="predicted"/>
<evidence type="ECO:0008006" key="4">
    <source>
        <dbReference type="Google" id="ProtNLM"/>
    </source>
</evidence>
<evidence type="ECO:0000256" key="1">
    <source>
        <dbReference type="SAM" id="Coils"/>
    </source>
</evidence>
<name>A0A0R0LZR9_9MICR</name>
<accession>A0A0R0LZR9</accession>
<comment type="caution">
    <text evidence="2">The sequence shown here is derived from an EMBL/GenBank/DDBJ whole genome shotgun (WGS) entry which is preliminary data.</text>
</comment>
<evidence type="ECO:0000313" key="2">
    <source>
        <dbReference type="EMBL" id="KRH94739.1"/>
    </source>
</evidence>
<evidence type="ECO:0000313" key="3">
    <source>
        <dbReference type="Proteomes" id="UP000051530"/>
    </source>
</evidence>
<keyword evidence="3" id="KW-1185">Reference proteome</keyword>
<dbReference type="EMBL" id="LGUB01000036">
    <property type="protein sequence ID" value="KRH94739.1"/>
    <property type="molecule type" value="Genomic_DNA"/>
</dbReference>
<sequence>MKDESDNWPVPDFSNLEKPEIPDKFHLFGIDFTVKDGLPHTEEEFEDLDIPKLKKMVNESISEFKNLLRTRDQRNFEKITKLHEEMNDMINRAKLFEAKMLVQKMKNKKNESIKNLNAKIDELYNKFSKKQTYNEK</sequence>
<dbReference type="AlphaFoldDB" id="A0A0R0LZR9"/>